<dbReference type="Gene3D" id="3.40.50.300">
    <property type="entry name" value="P-loop containing nucleotide triphosphate hydrolases"/>
    <property type="match status" value="1"/>
</dbReference>
<dbReference type="PROSITE" id="PS50893">
    <property type="entry name" value="ABC_TRANSPORTER_2"/>
    <property type="match status" value="1"/>
</dbReference>
<dbReference type="Pfam" id="PF00005">
    <property type="entry name" value="ABC_tran"/>
    <property type="match status" value="1"/>
</dbReference>
<evidence type="ECO:0000259" key="4">
    <source>
        <dbReference type="PROSITE" id="PS50893"/>
    </source>
</evidence>
<keyword evidence="2" id="KW-0547">Nucleotide-binding</keyword>
<dbReference type="InterPro" id="IPR017871">
    <property type="entry name" value="ABC_transporter-like_CS"/>
</dbReference>
<evidence type="ECO:0000256" key="3">
    <source>
        <dbReference type="ARBA" id="ARBA00022840"/>
    </source>
</evidence>
<name>A0ABV0M4H3_9HYPH</name>
<dbReference type="CDD" id="cd03216">
    <property type="entry name" value="ABC_Carb_Monos_I"/>
    <property type="match status" value="1"/>
</dbReference>
<dbReference type="InterPro" id="IPR050107">
    <property type="entry name" value="ABC_carbohydrate_import_ATPase"/>
</dbReference>
<feature type="domain" description="ABC transporter" evidence="4">
    <location>
        <begin position="34"/>
        <end position="270"/>
    </location>
</feature>
<dbReference type="PANTHER" id="PTHR43790">
    <property type="entry name" value="CARBOHYDRATE TRANSPORT ATP-BINDING PROTEIN MG119-RELATED"/>
    <property type="match status" value="1"/>
</dbReference>
<evidence type="ECO:0000256" key="1">
    <source>
        <dbReference type="ARBA" id="ARBA00005417"/>
    </source>
</evidence>
<dbReference type="GO" id="GO:0005524">
    <property type="term" value="F:ATP binding"/>
    <property type="evidence" value="ECO:0007669"/>
    <property type="project" value="UniProtKB-KW"/>
</dbReference>
<dbReference type="PROSITE" id="PS00211">
    <property type="entry name" value="ABC_TRANSPORTER_1"/>
    <property type="match status" value="1"/>
</dbReference>
<comment type="caution">
    <text evidence="5">The sequence shown here is derived from an EMBL/GenBank/DDBJ whole genome shotgun (WGS) entry which is preliminary data.</text>
</comment>
<reference evidence="5 6" key="1">
    <citation type="submission" date="2024-05" db="EMBL/GenBank/DDBJ databases">
        <title>Neorhizobium sp. Rsf11, a plant growth promoting and heavy metal resistant PAH-degrader.</title>
        <authorList>
            <person name="Golubev S.N."/>
            <person name="Muratova A.Y."/>
            <person name="Markelova M.I."/>
        </authorList>
    </citation>
    <scope>NUCLEOTIDE SEQUENCE [LARGE SCALE GENOMIC DNA]</scope>
    <source>
        <strain evidence="5 6">Rsf11</strain>
    </source>
</reference>
<evidence type="ECO:0000313" key="6">
    <source>
        <dbReference type="Proteomes" id="UP001496627"/>
    </source>
</evidence>
<accession>A0ABV0M4H3</accession>
<dbReference type="InterPro" id="IPR003593">
    <property type="entry name" value="AAA+_ATPase"/>
</dbReference>
<dbReference type="Proteomes" id="UP001496627">
    <property type="component" value="Unassembled WGS sequence"/>
</dbReference>
<sequence>MISEGQLPTAVAGAGGGDILSRQSGEGAVRQPRVSLRGIRKTFGSHQALRGVDLDIYPGECLGLVGDNAAGKSTLTKVISGTYIPDDGSISIEGQEVRFSGPADARDRNIEMVFQDLSLCDHVDVVGNLFLGRELTKGPFLDRSRMMTEARAMLDALEIRIPRLGAKVEKLSGGQRQAIAIARAASFNPKVLIMDEPTSALAVAEVEAVLNLINRVKAKGVSVILITHRLQDLFRVCDRIAVMYEGTKVAERDIGKTDLQDLVQLIVGGQKH</sequence>
<protein>
    <submittedName>
        <fullName evidence="5">ATP-binding cassette domain-containing protein</fullName>
    </submittedName>
</protein>
<organism evidence="5 6">
    <name type="scientific">Neorhizobium phenanthreniclasticum</name>
    <dbReference type="NCBI Taxonomy" id="3157917"/>
    <lineage>
        <taxon>Bacteria</taxon>
        <taxon>Pseudomonadati</taxon>
        <taxon>Pseudomonadota</taxon>
        <taxon>Alphaproteobacteria</taxon>
        <taxon>Hyphomicrobiales</taxon>
        <taxon>Rhizobiaceae</taxon>
        <taxon>Rhizobium/Agrobacterium group</taxon>
        <taxon>Neorhizobium</taxon>
    </lineage>
</organism>
<evidence type="ECO:0000313" key="5">
    <source>
        <dbReference type="EMBL" id="MEQ1406757.1"/>
    </source>
</evidence>
<evidence type="ECO:0000256" key="2">
    <source>
        <dbReference type="ARBA" id="ARBA00022741"/>
    </source>
</evidence>
<dbReference type="InterPro" id="IPR027417">
    <property type="entry name" value="P-loop_NTPase"/>
</dbReference>
<gene>
    <name evidence="5" type="ORF">ABK249_17655</name>
</gene>
<keyword evidence="6" id="KW-1185">Reference proteome</keyword>
<dbReference type="EMBL" id="JBEAAL010000013">
    <property type="protein sequence ID" value="MEQ1406757.1"/>
    <property type="molecule type" value="Genomic_DNA"/>
</dbReference>
<dbReference type="PANTHER" id="PTHR43790:SF8">
    <property type="entry name" value="SUGAR ABC TRANSPORTER ATP-BINDING PROTEIN"/>
    <property type="match status" value="1"/>
</dbReference>
<dbReference type="InterPro" id="IPR003439">
    <property type="entry name" value="ABC_transporter-like_ATP-bd"/>
</dbReference>
<dbReference type="SUPFAM" id="SSF52540">
    <property type="entry name" value="P-loop containing nucleoside triphosphate hydrolases"/>
    <property type="match status" value="1"/>
</dbReference>
<proteinExistence type="inferred from homology"/>
<dbReference type="SMART" id="SM00382">
    <property type="entry name" value="AAA"/>
    <property type="match status" value="1"/>
</dbReference>
<keyword evidence="3 5" id="KW-0067">ATP-binding</keyword>
<comment type="similarity">
    <text evidence="1">Belongs to the ABC transporter superfamily.</text>
</comment>
<dbReference type="RefSeq" id="WP_037145339.1">
    <property type="nucleotide sequence ID" value="NZ_JBEAAL010000013.1"/>
</dbReference>